<dbReference type="Pfam" id="PF03859">
    <property type="entry name" value="CG-1"/>
    <property type="match status" value="1"/>
</dbReference>
<evidence type="ECO:0000259" key="1">
    <source>
        <dbReference type="Pfam" id="PF03859"/>
    </source>
</evidence>
<dbReference type="Gramene" id="Solyc05g021535.1.1">
    <property type="protein sequence ID" value="Solyc05g021535.1.1"/>
    <property type="gene ID" value="Solyc05g021535.1"/>
</dbReference>
<evidence type="ECO:0000313" key="3">
    <source>
        <dbReference type="Proteomes" id="UP000004994"/>
    </source>
</evidence>
<sequence>MDFSVIKKRILQRLSRSSKESIDDKVGYWISASEHVSAYLHSIINSGSVLEQSTYSFISKRSALFEQLVIFLTTKSLEGLRASQLACMVVPCFYLIGIWKVLRDFRNGHHWRKKKDGEIVNETHEKMKISSKNMRLPVFNSYGVLVLPRPQTDLSLCLHLFVPQHASTGRIVLVQNLCKLLFSNIVLTISQSEKT</sequence>
<dbReference type="Proteomes" id="UP000004994">
    <property type="component" value="Chromosome 5"/>
</dbReference>
<reference evidence="2" key="2">
    <citation type="submission" date="2019-01" db="UniProtKB">
        <authorList>
            <consortium name="EnsemblPlants"/>
        </authorList>
    </citation>
    <scope>IDENTIFICATION</scope>
    <source>
        <strain evidence="2">cv. Heinz 1706</strain>
    </source>
</reference>
<name>A0A3Q7GHQ7_SOLLC</name>
<organism evidence="2">
    <name type="scientific">Solanum lycopersicum</name>
    <name type="common">Tomato</name>
    <name type="synonym">Lycopersicon esculentum</name>
    <dbReference type="NCBI Taxonomy" id="4081"/>
    <lineage>
        <taxon>Eukaryota</taxon>
        <taxon>Viridiplantae</taxon>
        <taxon>Streptophyta</taxon>
        <taxon>Embryophyta</taxon>
        <taxon>Tracheophyta</taxon>
        <taxon>Spermatophyta</taxon>
        <taxon>Magnoliopsida</taxon>
        <taxon>eudicotyledons</taxon>
        <taxon>Gunneridae</taxon>
        <taxon>Pentapetalae</taxon>
        <taxon>asterids</taxon>
        <taxon>lamiids</taxon>
        <taxon>Solanales</taxon>
        <taxon>Solanaceae</taxon>
        <taxon>Solanoideae</taxon>
        <taxon>Solaneae</taxon>
        <taxon>Solanum</taxon>
        <taxon>Solanum subgen. Lycopersicon</taxon>
    </lineage>
</organism>
<dbReference type="AlphaFoldDB" id="A0A3Q7GHQ7"/>
<dbReference type="InterPro" id="IPR005559">
    <property type="entry name" value="CG-1_dom"/>
</dbReference>
<dbReference type="EnsemblPlants" id="Solyc05g021535.1.1">
    <property type="protein sequence ID" value="Solyc05g021535.1.1"/>
    <property type="gene ID" value="Solyc05g021535.1"/>
</dbReference>
<evidence type="ECO:0000313" key="2">
    <source>
        <dbReference type="EnsemblPlants" id="Solyc05g021535.1.1"/>
    </source>
</evidence>
<proteinExistence type="predicted"/>
<feature type="domain" description="CG-1" evidence="1">
    <location>
        <begin position="100"/>
        <end position="134"/>
    </location>
</feature>
<dbReference type="GO" id="GO:0003677">
    <property type="term" value="F:DNA binding"/>
    <property type="evidence" value="ECO:0007669"/>
    <property type="project" value="InterPro"/>
</dbReference>
<keyword evidence="3" id="KW-1185">Reference proteome</keyword>
<dbReference type="InParanoid" id="A0A3Q7GHQ7"/>
<reference evidence="2" key="1">
    <citation type="journal article" date="2012" name="Nature">
        <title>The tomato genome sequence provides insights into fleshy fruit evolution.</title>
        <authorList>
            <consortium name="Tomato Genome Consortium"/>
        </authorList>
    </citation>
    <scope>NUCLEOTIDE SEQUENCE [LARGE SCALE GENOMIC DNA]</scope>
    <source>
        <strain evidence="2">cv. Heinz 1706</strain>
    </source>
</reference>
<protein>
    <recommendedName>
        <fullName evidence="1">CG-1 domain-containing protein</fullName>
    </recommendedName>
</protein>
<accession>A0A3Q7GHQ7</accession>